<evidence type="ECO:0008006" key="4">
    <source>
        <dbReference type="Google" id="ProtNLM"/>
    </source>
</evidence>
<feature type="transmembrane region" description="Helical" evidence="1">
    <location>
        <begin position="144"/>
        <end position="170"/>
    </location>
</feature>
<protein>
    <recommendedName>
        <fullName evidence="4">Permease</fullName>
    </recommendedName>
</protein>
<gene>
    <name evidence="2" type="ORF">EP10_002303</name>
</gene>
<dbReference type="SUPFAM" id="SSF81442">
    <property type="entry name" value="Cytochrome c oxidase subunit I-like"/>
    <property type="match status" value="1"/>
</dbReference>
<feature type="transmembrane region" description="Helical" evidence="1">
    <location>
        <begin position="12"/>
        <end position="37"/>
    </location>
</feature>
<feature type="transmembrane region" description="Helical" evidence="1">
    <location>
        <begin position="182"/>
        <end position="201"/>
    </location>
</feature>
<keyword evidence="3" id="KW-1185">Reference proteome</keyword>
<comment type="caution">
    <text evidence="2">The sequence shown here is derived from an EMBL/GenBank/DDBJ whole genome shotgun (WGS) entry which is preliminary data.</text>
</comment>
<feature type="transmembrane region" description="Helical" evidence="1">
    <location>
        <begin position="114"/>
        <end position="132"/>
    </location>
</feature>
<accession>A0ABU6BHT1</accession>
<organism evidence="2 3">
    <name type="scientific">Geobacillus icigianus</name>
    <dbReference type="NCBI Taxonomy" id="1430331"/>
    <lineage>
        <taxon>Bacteria</taxon>
        <taxon>Bacillati</taxon>
        <taxon>Bacillota</taxon>
        <taxon>Bacilli</taxon>
        <taxon>Bacillales</taxon>
        <taxon>Anoxybacillaceae</taxon>
        <taxon>Geobacillus</taxon>
    </lineage>
</organism>
<feature type="transmembrane region" description="Helical" evidence="1">
    <location>
        <begin position="246"/>
        <end position="268"/>
    </location>
</feature>
<dbReference type="InterPro" id="IPR036927">
    <property type="entry name" value="Cyt_c_oxase-like_su1_sf"/>
</dbReference>
<reference evidence="2 3" key="1">
    <citation type="journal article" date="2014" name="Genome Announc.">
        <title>Draft Genome Sequence of Geobacillus icigianus Strain G1w1T Isolated from Hot Springs in the Valley of Geysers, Kamchatka (Russian Federation).</title>
        <authorList>
            <person name="Bryanskaya A.V."/>
            <person name="Rozanov A.S."/>
            <person name="Logacheva M.D."/>
            <person name="Kotenko A.V."/>
            <person name="Peltek S.E."/>
        </authorList>
    </citation>
    <scope>NUCLEOTIDE SEQUENCE [LARGE SCALE GENOMIC DNA]</scope>
    <source>
        <strain evidence="2 3">G1w1</strain>
    </source>
</reference>
<dbReference type="Gene3D" id="1.20.210.10">
    <property type="entry name" value="Cytochrome c oxidase-like, subunit I domain"/>
    <property type="match status" value="2"/>
</dbReference>
<name>A0ABU6BHT1_9BACL</name>
<keyword evidence="1" id="KW-0812">Transmembrane</keyword>
<feature type="transmembrane region" description="Helical" evidence="1">
    <location>
        <begin position="362"/>
        <end position="383"/>
    </location>
</feature>
<keyword evidence="1" id="KW-0472">Membrane</keyword>
<dbReference type="EMBL" id="JPYA02000002">
    <property type="protein sequence ID" value="MEB3751462.1"/>
    <property type="molecule type" value="Genomic_DNA"/>
</dbReference>
<evidence type="ECO:0000313" key="3">
    <source>
        <dbReference type="Proteomes" id="UP000029267"/>
    </source>
</evidence>
<feature type="transmembrane region" description="Helical" evidence="1">
    <location>
        <begin position="49"/>
        <end position="75"/>
    </location>
</feature>
<feature type="transmembrane region" description="Helical" evidence="1">
    <location>
        <begin position="222"/>
        <end position="240"/>
    </location>
</feature>
<evidence type="ECO:0000256" key="1">
    <source>
        <dbReference type="SAM" id="Phobius"/>
    </source>
</evidence>
<dbReference type="Proteomes" id="UP000029267">
    <property type="component" value="Unassembled WGS sequence"/>
</dbReference>
<feature type="transmembrane region" description="Helical" evidence="1">
    <location>
        <begin position="280"/>
        <end position="303"/>
    </location>
</feature>
<evidence type="ECO:0000313" key="2">
    <source>
        <dbReference type="EMBL" id="MEB3751462.1"/>
    </source>
</evidence>
<feature type="transmembrane region" description="Helical" evidence="1">
    <location>
        <begin position="87"/>
        <end position="108"/>
    </location>
</feature>
<sequence>MFPARTGTETDIRLPFSFIIFAVLAFAASQLVLLAAVPAMSGGAFRLPLVWAAAHLALLGFALMAAMGAMYQLVPVAFLTPIWSERLGFWQFAITALGIVTVAASLALAPNETFLPSLLLLFGIVLFVWQMAMTLKQQKNKTIMTLFVATSLLFLLLTGAAGALLAFHFFAATGANSHETVFGLHVLFGLCGWFTLLIMGFSYKMAPMFSLAHGFSMRPARYVYALYTSGIAVGLISLFLPGQTWLAVGSSLLAAGFALFAWHIYAILQKRMKKALDRPFRFSLSAIVIGLGLHVAAFAAIVIGSGRLLGIIVYLFIVGWIVFSIIGYLFKIVPFLWWTHRYSEKVGQENVPTLKQMMNERLITVQCLLFAVALVLAAAALLFTNTTLFAAFQTLFAGLSILFAGTILAVLRK</sequence>
<feature type="transmembrane region" description="Helical" evidence="1">
    <location>
        <begin position="389"/>
        <end position="411"/>
    </location>
</feature>
<keyword evidence="1" id="KW-1133">Transmembrane helix</keyword>
<proteinExistence type="predicted"/>
<feature type="transmembrane region" description="Helical" evidence="1">
    <location>
        <begin position="309"/>
        <end position="330"/>
    </location>
</feature>